<evidence type="ECO:0000256" key="11">
    <source>
        <dbReference type="ARBA" id="ARBA00022692"/>
    </source>
</evidence>
<dbReference type="EMBL" id="MU005784">
    <property type="protein sequence ID" value="KAF2704043.1"/>
    <property type="molecule type" value="Genomic_DNA"/>
</dbReference>
<dbReference type="GO" id="GO:0016020">
    <property type="term" value="C:membrane"/>
    <property type="evidence" value="ECO:0007669"/>
    <property type="project" value="UniProtKB-SubCell"/>
</dbReference>
<evidence type="ECO:0000256" key="3">
    <source>
        <dbReference type="ARBA" id="ARBA00005089"/>
    </source>
</evidence>
<evidence type="ECO:0000256" key="19">
    <source>
        <dbReference type="SAM" id="Phobius"/>
    </source>
</evidence>
<dbReference type="AlphaFoldDB" id="A0A6G1JUP0"/>
<feature type="transmembrane region" description="Helical" evidence="19">
    <location>
        <begin position="80"/>
        <end position="97"/>
    </location>
</feature>
<dbReference type="SFLD" id="SFLDG01212">
    <property type="entry name" value="Phytoene_synthase_like"/>
    <property type="match status" value="1"/>
</dbReference>
<dbReference type="SFLD" id="SFLDG01018">
    <property type="entry name" value="Squalene/Phytoene_Synthase_Lik"/>
    <property type="match status" value="1"/>
</dbReference>
<proteinExistence type="inferred from homology"/>
<name>A0A6G1JUP0_9PLEO</name>
<dbReference type="GO" id="GO:0016117">
    <property type="term" value="P:carotenoid biosynthetic process"/>
    <property type="evidence" value="ECO:0007669"/>
    <property type="project" value="UniProtKB-KW"/>
</dbReference>
<evidence type="ECO:0000256" key="2">
    <source>
        <dbReference type="ARBA" id="ARBA00004141"/>
    </source>
</evidence>
<dbReference type="CDD" id="cd00683">
    <property type="entry name" value="Trans_IPPS_HH"/>
    <property type="match status" value="1"/>
</dbReference>
<evidence type="ECO:0000256" key="17">
    <source>
        <dbReference type="ARBA" id="ARBA00029313"/>
    </source>
</evidence>
<dbReference type="InterPro" id="IPR002060">
    <property type="entry name" value="Squ/phyt_synthse"/>
</dbReference>
<evidence type="ECO:0000256" key="18">
    <source>
        <dbReference type="ARBA" id="ARBA00029335"/>
    </source>
</evidence>
<dbReference type="OrthoDB" id="6600518at2759"/>
<dbReference type="InterPro" id="IPR019845">
    <property type="entry name" value="Squalene/phytoene_synthase_CS"/>
</dbReference>
<comment type="similarity">
    <text evidence="6">In the C-terminal section; belongs to the phytoene/squalene synthase family.</text>
</comment>
<dbReference type="SFLD" id="SFLDS00005">
    <property type="entry name" value="Isoprenoid_Synthase_Type_I"/>
    <property type="match status" value="1"/>
</dbReference>
<dbReference type="Gene3D" id="1.10.600.10">
    <property type="entry name" value="Farnesyl Diphosphate Synthase"/>
    <property type="match status" value="1"/>
</dbReference>
<evidence type="ECO:0000256" key="14">
    <source>
        <dbReference type="ARBA" id="ARBA00023136"/>
    </source>
</evidence>
<dbReference type="EC" id="2.5.1.32" evidence="8"/>
<evidence type="ECO:0000256" key="7">
    <source>
        <dbReference type="ARBA" id="ARBA00012242"/>
    </source>
</evidence>
<protein>
    <recommendedName>
        <fullName evidence="9">Bifunctional lycopene cyclase/phytoene synthase</fullName>
        <ecNumber evidence="8">2.5.1.32</ecNumber>
        <ecNumber evidence="7">5.5.1.19</ecNumber>
    </recommendedName>
</protein>
<accession>A0A6G1JUP0</accession>
<keyword evidence="13 19" id="KW-1133">Transmembrane helix</keyword>
<comment type="pathway">
    <text evidence="4">Carotenoid biosynthesis; phytoene biosynthesis; all-trans-phytoene from geranylgeranyl diphosphate: step 1/1.</text>
</comment>
<gene>
    <name evidence="20" type="ORF">K504DRAFT_495232</name>
</gene>
<dbReference type="NCBIfam" id="TIGR03462">
    <property type="entry name" value="CarR_dom_SF"/>
    <property type="match status" value="2"/>
</dbReference>
<keyword evidence="11 19" id="KW-0812">Transmembrane</keyword>
<evidence type="ECO:0000313" key="20">
    <source>
        <dbReference type="EMBL" id="KAF2704043.1"/>
    </source>
</evidence>
<feature type="transmembrane region" description="Helical" evidence="19">
    <location>
        <begin position="6"/>
        <end position="24"/>
    </location>
</feature>
<comment type="catalytic activity">
    <reaction evidence="18">
        <text>all-trans-lycopene = gamma-carotene</text>
        <dbReference type="Rhea" id="RHEA:32219"/>
        <dbReference type="ChEBI" id="CHEBI:15948"/>
        <dbReference type="ChEBI" id="CHEBI:27740"/>
        <dbReference type="EC" id="5.5.1.19"/>
    </reaction>
</comment>
<evidence type="ECO:0000256" key="1">
    <source>
        <dbReference type="ARBA" id="ARBA00001805"/>
    </source>
</evidence>
<keyword evidence="10" id="KW-0808">Transferase</keyword>
<comment type="similarity">
    <text evidence="5">In the N-terminal section; belongs to the lycopene beta-cyclase family.</text>
</comment>
<evidence type="ECO:0000313" key="21">
    <source>
        <dbReference type="Proteomes" id="UP000799428"/>
    </source>
</evidence>
<comment type="pathway">
    <text evidence="3">Carotenoid biosynthesis; beta-carotene biosynthesis.</text>
</comment>
<feature type="transmembrane region" description="Helical" evidence="19">
    <location>
        <begin position="36"/>
        <end position="55"/>
    </location>
</feature>
<dbReference type="InterPro" id="IPR044843">
    <property type="entry name" value="Trans_IPPS_bact-type"/>
</dbReference>
<comment type="catalytic activity">
    <reaction evidence="17">
        <text>gamma-carotene = all-trans-beta-carotene</text>
        <dbReference type="Rhea" id="RHEA:32239"/>
        <dbReference type="ChEBI" id="CHEBI:17579"/>
        <dbReference type="ChEBI" id="CHEBI:27740"/>
        <dbReference type="EC" id="5.5.1.19"/>
    </reaction>
</comment>
<evidence type="ECO:0000256" key="13">
    <source>
        <dbReference type="ARBA" id="ARBA00022989"/>
    </source>
</evidence>
<dbReference type="GO" id="GO:0051996">
    <property type="term" value="F:squalene synthase [NAD(P)H] activity"/>
    <property type="evidence" value="ECO:0007669"/>
    <property type="project" value="InterPro"/>
</dbReference>
<dbReference type="Proteomes" id="UP000799428">
    <property type="component" value="Unassembled WGS sequence"/>
</dbReference>
<evidence type="ECO:0000256" key="10">
    <source>
        <dbReference type="ARBA" id="ARBA00022679"/>
    </source>
</evidence>
<dbReference type="Pfam" id="PF00494">
    <property type="entry name" value="SQS_PSY"/>
    <property type="match status" value="1"/>
</dbReference>
<dbReference type="InterPro" id="IPR008949">
    <property type="entry name" value="Isoprenoid_synthase_dom_sf"/>
</dbReference>
<keyword evidence="21" id="KW-1185">Reference proteome</keyword>
<evidence type="ECO:0000256" key="5">
    <source>
        <dbReference type="ARBA" id="ARBA00008247"/>
    </source>
</evidence>
<evidence type="ECO:0000256" key="15">
    <source>
        <dbReference type="ARBA" id="ARBA00023235"/>
    </source>
</evidence>
<dbReference type="SUPFAM" id="SSF48576">
    <property type="entry name" value="Terpenoid synthases"/>
    <property type="match status" value="1"/>
</dbReference>
<comment type="subcellular location">
    <subcellularLocation>
        <location evidence="2">Membrane</location>
        <topology evidence="2">Multi-pass membrane protein</topology>
    </subcellularLocation>
</comment>
<feature type="transmembrane region" description="Helical" evidence="19">
    <location>
        <begin position="152"/>
        <end position="170"/>
    </location>
</feature>
<feature type="transmembrane region" description="Helical" evidence="19">
    <location>
        <begin position="177"/>
        <end position="197"/>
    </location>
</feature>
<reference evidence="20" key="1">
    <citation type="journal article" date="2020" name="Stud. Mycol.">
        <title>101 Dothideomycetes genomes: a test case for predicting lifestyles and emergence of pathogens.</title>
        <authorList>
            <person name="Haridas S."/>
            <person name="Albert R."/>
            <person name="Binder M."/>
            <person name="Bloem J."/>
            <person name="Labutti K."/>
            <person name="Salamov A."/>
            <person name="Andreopoulos B."/>
            <person name="Baker S."/>
            <person name="Barry K."/>
            <person name="Bills G."/>
            <person name="Bluhm B."/>
            <person name="Cannon C."/>
            <person name="Castanera R."/>
            <person name="Culley D."/>
            <person name="Daum C."/>
            <person name="Ezra D."/>
            <person name="Gonzalez J."/>
            <person name="Henrissat B."/>
            <person name="Kuo A."/>
            <person name="Liang C."/>
            <person name="Lipzen A."/>
            <person name="Lutzoni F."/>
            <person name="Magnuson J."/>
            <person name="Mondo S."/>
            <person name="Nolan M."/>
            <person name="Ohm R."/>
            <person name="Pangilinan J."/>
            <person name="Park H.-J."/>
            <person name="Ramirez L."/>
            <person name="Alfaro M."/>
            <person name="Sun H."/>
            <person name="Tritt A."/>
            <person name="Yoshinaga Y."/>
            <person name="Zwiers L.-H."/>
            <person name="Turgeon B."/>
            <person name="Goodwin S."/>
            <person name="Spatafora J."/>
            <person name="Crous P."/>
            <person name="Grigoriev I."/>
        </authorList>
    </citation>
    <scope>NUCLEOTIDE SEQUENCE</scope>
    <source>
        <strain evidence="20">CBS 279.74</strain>
    </source>
</reference>
<comment type="catalytic activity">
    <reaction evidence="1">
        <text>2 (2E,6E,10E)-geranylgeranyl diphosphate = 15-cis-phytoene + 2 diphosphate</text>
        <dbReference type="Rhea" id="RHEA:34475"/>
        <dbReference type="ChEBI" id="CHEBI:27787"/>
        <dbReference type="ChEBI" id="CHEBI:33019"/>
        <dbReference type="ChEBI" id="CHEBI:58756"/>
        <dbReference type="EC" id="2.5.1.32"/>
    </reaction>
</comment>
<dbReference type="PROSITE" id="PS01045">
    <property type="entry name" value="SQUALEN_PHYTOEN_SYN_2"/>
    <property type="match status" value="1"/>
</dbReference>
<keyword evidence="14 19" id="KW-0472">Membrane</keyword>
<dbReference type="GO" id="GO:0004311">
    <property type="term" value="F:geranylgeranyl diphosphate synthase activity"/>
    <property type="evidence" value="ECO:0007669"/>
    <property type="project" value="InterPro"/>
</dbReference>
<dbReference type="EC" id="5.5.1.19" evidence="7"/>
<sequence>MGFEYALVHLKYTIPPALVLTLLYRPLFTKLDAYKILFLITVAVVSTIPWDSYLIRNAIWSYPSHVIIGPKVLDIPLEEVFFFMIQTYNTSLLYLVLTKPTFHSVYLRVERSDAHPLGAVNPRWRHYKMFGQMVFGVGIVAGWRMVKNNGHGTYTGLILVWAAPFLLLLWSLAYQFIIGLPLSNTVLPIIIPTVYLWGVDTLALQRGTWVVTAGTKHGIHLWPGLDVEEALFFLLTNTLIVFGQLAFDNALAVLYTFPDLYPNPPALPSPSQLVQALLVPASRYNKSRVVGLQDAVTRLKKKSRSFYLASSTFQGQIRTDLLLLYSFCRVADDLVDNATSASDASEWIAKLQRFLGIAYADGEFRSRDLYNMLRNGFPKETHSALMQLPARKLSRQHLEDLLKGFETDVKFSKEKESPIQTSADLELYARRVAGTVAQMCLELIFNAYQSSMSGKDKDKILAAGSRMGIALQYVNIARDIKVDAKLGRVYLPTTWLDEADLTYKSVLEHPWGPEVETVRSRLLDEAFKLYEGAREAIEELPVEASGPMRVSVQSYMEIGRVLRQDGYVVKAGRATVPKWRRIMVARAALAGRV</sequence>
<dbReference type="InterPro" id="IPR017825">
    <property type="entry name" value="Lycopene_cyclase_dom"/>
</dbReference>
<evidence type="ECO:0000256" key="12">
    <source>
        <dbReference type="ARBA" id="ARBA00022746"/>
    </source>
</evidence>
<dbReference type="PANTHER" id="PTHR31480">
    <property type="entry name" value="BIFUNCTIONAL LYCOPENE CYCLASE/PHYTOENE SYNTHASE"/>
    <property type="match status" value="1"/>
</dbReference>
<dbReference type="UniPathway" id="UPA00799">
    <property type="reaction ID" value="UER00773"/>
</dbReference>
<evidence type="ECO:0000256" key="4">
    <source>
        <dbReference type="ARBA" id="ARBA00005172"/>
    </source>
</evidence>
<keyword evidence="12" id="KW-0125">Carotenoid biosynthesis</keyword>
<keyword evidence="15" id="KW-0413">Isomerase</keyword>
<feature type="transmembrane region" description="Helical" evidence="19">
    <location>
        <begin position="129"/>
        <end position="146"/>
    </location>
</feature>
<dbReference type="GO" id="GO:0016872">
    <property type="term" value="F:intramolecular lyase activity"/>
    <property type="evidence" value="ECO:0007669"/>
    <property type="project" value="InterPro"/>
</dbReference>
<dbReference type="GO" id="GO:0045436">
    <property type="term" value="F:lycopene beta cyclase activity"/>
    <property type="evidence" value="ECO:0007669"/>
    <property type="project" value="UniProtKB-ARBA"/>
</dbReference>
<evidence type="ECO:0000256" key="8">
    <source>
        <dbReference type="ARBA" id="ARBA00012396"/>
    </source>
</evidence>
<dbReference type="InterPro" id="IPR033904">
    <property type="entry name" value="Trans_IPPS_HH"/>
</dbReference>
<organism evidence="20 21">
    <name type="scientific">Pleomassaria siparia CBS 279.74</name>
    <dbReference type="NCBI Taxonomy" id="1314801"/>
    <lineage>
        <taxon>Eukaryota</taxon>
        <taxon>Fungi</taxon>
        <taxon>Dikarya</taxon>
        <taxon>Ascomycota</taxon>
        <taxon>Pezizomycotina</taxon>
        <taxon>Dothideomycetes</taxon>
        <taxon>Pleosporomycetidae</taxon>
        <taxon>Pleosporales</taxon>
        <taxon>Pleomassariaceae</taxon>
        <taxon>Pleomassaria</taxon>
    </lineage>
</organism>
<evidence type="ECO:0000256" key="6">
    <source>
        <dbReference type="ARBA" id="ARBA00008406"/>
    </source>
</evidence>
<evidence type="ECO:0000256" key="16">
    <source>
        <dbReference type="ARBA" id="ARBA00023268"/>
    </source>
</evidence>
<keyword evidence="16" id="KW-0511">Multifunctional enzyme</keyword>
<evidence type="ECO:0000256" key="9">
    <source>
        <dbReference type="ARBA" id="ARBA00018909"/>
    </source>
</evidence>
<dbReference type="UniPathway" id="UPA00802"/>